<dbReference type="GO" id="GO:0008270">
    <property type="term" value="F:zinc ion binding"/>
    <property type="evidence" value="ECO:0007669"/>
    <property type="project" value="InterPro"/>
</dbReference>
<comment type="cofactor">
    <cofactor evidence="1 8">
        <name>Zn(2+)</name>
        <dbReference type="ChEBI" id="CHEBI:29105"/>
    </cofactor>
</comment>
<keyword evidence="7" id="KW-0520">NAD</keyword>
<dbReference type="FunFam" id="3.90.180.10:FF:000002">
    <property type="entry name" value="Alcohol dehydrogenase AdhP"/>
    <property type="match status" value="1"/>
</dbReference>
<dbReference type="Pfam" id="PF00107">
    <property type="entry name" value="ADH_zinc_N"/>
    <property type="match status" value="1"/>
</dbReference>
<evidence type="ECO:0000256" key="5">
    <source>
        <dbReference type="ARBA" id="ARBA00022833"/>
    </source>
</evidence>
<feature type="domain" description="Enoyl reductase (ER)" evidence="9">
    <location>
        <begin position="14"/>
        <end position="339"/>
    </location>
</feature>
<dbReference type="InterPro" id="IPR013154">
    <property type="entry name" value="ADH-like_N"/>
</dbReference>
<proteinExistence type="inferred from homology"/>
<evidence type="ECO:0000256" key="2">
    <source>
        <dbReference type="ARBA" id="ARBA00008072"/>
    </source>
</evidence>
<organism evidence="10 11">
    <name type="scientific">Arboricoccus pini</name>
    <dbReference type="NCBI Taxonomy" id="1963835"/>
    <lineage>
        <taxon>Bacteria</taxon>
        <taxon>Pseudomonadati</taxon>
        <taxon>Pseudomonadota</taxon>
        <taxon>Alphaproteobacteria</taxon>
        <taxon>Geminicoccales</taxon>
        <taxon>Geminicoccaceae</taxon>
        <taxon>Arboricoccus</taxon>
    </lineage>
</organism>
<gene>
    <name evidence="10" type="ORF">SAMN07250955_11949</name>
</gene>
<dbReference type="PANTHER" id="PTHR42940">
    <property type="entry name" value="ALCOHOL DEHYDROGENASE 1-RELATED"/>
    <property type="match status" value="1"/>
</dbReference>
<evidence type="ECO:0000256" key="4">
    <source>
        <dbReference type="ARBA" id="ARBA00022723"/>
    </source>
</evidence>
<dbReference type="InterPro" id="IPR020843">
    <property type="entry name" value="ER"/>
</dbReference>
<dbReference type="NCBIfam" id="NF006940">
    <property type="entry name" value="PRK09422.1"/>
    <property type="match status" value="1"/>
</dbReference>
<dbReference type="OrthoDB" id="5295340at2"/>
<dbReference type="Proteomes" id="UP000197065">
    <property type="component" value="Unassembled WGS sequence"/>
</dbReference>
<evidence type="ECO:0000313" key="11">
    <source>
        <dbReference type="Proteomes" id="UP000197065"/>
    </source>
</evidence>
<dbReference type="InterPro" id="IPR013149">
    <property type="entry name" value="ADH-like_C"/>
</dbReference>
<keyword evidence="6" id="KW-0560">Oxidoreductase</keyword>
<name>A0A212S1E6_9PROT</name>
<dbReference type="EMBL" id="FYEH01000019">
    <property type="protein sequence ID" value="SNB78814.1"/>
    <property type="molecule type" value="Genomic_DNA"/>
</dbReference>
<dbReference type="AlphaFoldDB" id="A0A212S1E6"/>
<dbReference type="RefSeq" id="WP_088562961.1">
    <property type="nucleotide sequence ID" value="NZ_FYEH01000019.1"/>
</dbReference>
<dbReference type="Pfam" id="PF08240">
    <property type="entry name" value="ADH_N"/>
    <property type="match status" value="1"/>
</dbReference>
<comment type="similarity">
    <text evidence="2 8">Belongs to the zinc-containing alcohol dehydrogenase family.</text>
</comment>
<reference evidence="10 11" key="1">
    <citation type="submission" date="2017-06" db="EMBL/GenBank/DDBJ databases">
        <authorList>
            <person name="Kim H.J."/>
            <person name="Triplett B.A."/>
        </authorList>
    </citation>
    <scope>NUCLEOTIDE SEQUENCE [LARGE SCALE GENOMIC DNA]</scope>
    <source>
        <strain evidence="10 11">B29T1</strain>
    </source>
</reference>
<keyword evidence="5 8" id="KW-0862">Zinc</keyword>
<accession>A0A212S1E6</accession>
<dbReference type="PANTHER" id="PTHR42940:SF8">
    <property type="entry name" value="VACUOLAR PROTEIN SORTING-ASSOCIATED PROTEIN 11"/>
    <property type="match status" value="1"/>
</dbReference>
<keyword evidence="11" id="KW-1185">Reference proteome</keyword>
<dbReference type="InterPro" id="IPR036291">
    <property type="entry name" value="NAD(P)-bd_dom_sf"/>
</dbReference>
<evidence type="ECO:0000256" key="7">
    <source>
        <dbReference type="ARBA" id="ARBA00023027"/>
    </source>
</evidence>
<evidence type="ECO:0000256" key="1">
    <source>
        <dbReference type="ARBA" id="ARBA00001947"/>
    </source>
</evidence>
<evidence type="ECO:0000256" key="6">
    <source>
        <dbReference type="ARBA" id="ARBA00023002"/>
    </source>
</evidence>
<dbReference type="FunFam" id="3.40.50.720:FF:000039">
    <property type="entry name" value="Alcohol dehydrogenase AdhP"/>
    <property type="match status" value="1"/>
</dbReference>
<dbReference type="Gene3D" id="3.40.50.720">
    <property type="entry name" value="NAD(P)-binding Rossmann-like Domain"/>
    <property type="match status" value="1"/>
</dbReference>
<dbReference type="Gene3D" id="3.90.180.10">
    <property type="entry name" value="Medium-chain alcohol dehydrogenases, catalytic domain"/>
    <property type="match status" value="1"/>
</dbReference>
<evidence type="ECO:0000256" key="3">
    <source>
        <dbReference type="ARBA" id="ARBA00013190"/>
    </source>
</evidence>
<dbReference type="GO" id="GO:0004022">
    <property type="term" value="F:alcohol dehydrogenase (NAD+) activity"/>
    <property type="evidence" value="ECO:0007669"/>
    <property type="project" value="UniProtKB-EC"/>
</dbReference>
<dbReference type="InterPro" id="IPR011032">
    <property type="entry name" value="GroES-like_sf"/>
</dbReference>
<evidence type="ECO:0000259" key="9">
    <source>
        <dbReference type="SMART" id="SM00829"/>
    </source>
</evidence>
<dbReference type="SUPFAM" id="SSF50129">
    <property type="entry name" value="GroES-like"/>
    <property type="match status" value="1"/>
</dbReference>
<dbReference type="PROSITE" id="PS00059">
    <property type="entry name" value="ADH_ZINC"/>
    <property type="match status" value="1"/>
</dbReference>
<dbReference type="SUPFAM" id="SSF51735">
    <property type="entry name" value="NAD(P)-binding Rossmann-fold domains"/>
    <property type="match status" value="1"/>
</dbReference>
<dbReference type="CDD" id="cd08297">
    <property type="entry name" value="CAD3"/>
    <property type="match status" value="1"/>
</dbReference>
<dbReference type="EC" id="1.1.1.1" evidence="3"/>
<sequence>MTKTMKAAVVREFGKPLVIENVPVPVPGPGEVLVKTVACGVCHTDLHAADGDWPVKPTLPFIPGHEAAGIVVAVGPGVTEVKEGDNVGVAWLHDACLRCEYCETGWETLCEHQHNSGYSVNGGFAEYVIGAAPFVGKLPKKVDFAAIAPILCAGVTTYKGLKETEVRPGEWVAISGVGGLGQVAIQYAKAMGLHVVALDIAEDKLALAKETGADAVVNARSADAVAAVLEATGGGAHGVLVTAVSPPAFSQALGFVRRRGTVALVGLPPGQFPTPIFDVVLKRITVRGSIVGTRRDLAEALAFAAEGKVKSTIKRAPLEKINEIFTDLRAGKVEGRMVLDFA</sequence>
<evidence type="ECO:0000313" key="10">
    <source>
        <dbReference type="EMBL" id="SNB78814.1"/>
    </source>
</evidence>
<evidence type="ECO:0000256" key="8">
    <source>
        <dbReference type="RuleBase" id="RU361277"/>
    </source>
</evidence>
<dbReference type="SMART" id="SM00829">
    <property type="entry name" value="PKS_ER"/>
    <property type="match status" value="1"/>
</dbReference>
<keyword evidence="4 8" id="KW-0479">Metal-binding</keyword>
<protein>
    <recommendedName>
        <fullName evidence="3">alcohol dehydrogenase</fullName>
        <ecNumber evidence="3">1.1.1.1</ecNumber>
    </recommendedName>
</protein>
<dbReference type="InterPro" id="IPR002328">
    <property type="entry name" value="ADH_Zn_CS"/>
</dbReference>